<dbReference type="InterPro" id="IPR055346">
    <property type="entry name" value="Fe-S_cluster_assembly_SufBD"/>
</dbReference>
<proteinExistence type="predicted"/>
<dbReference type="GO" id="GO:0016226">
    <property type="term" value="P:iron-sulfur cluster assembly"/>
    <property type="evidence" value="ECO:0007669"/>
    <property type="project" value="InterPro"/>
</dbReference>
<protein>
    <submittedName>
        <fullName evidence="2">Fe-S cluster assembly protein SufD</fullName>
    </submittedName>
</protein>
<gene>
    <name evidence="2" type="primary">sufD</name>
    <name evidence="2" type="ORF">DNU06_02050</name>
</gene>
<dbReference type="PANTHER" id="PTHR43575:SF1">
    <property type="entry name" value="PROTEIN ABCI7, CHLOROPLASTIC"/>
    <property type="match status" value="1"/>
</dbReference>
<organism evidence="2 3">
    <name type="scientific">Putridiphycobacter roseus</name>
    <dbReference type="NCBI Taxonomy" id="2219161"/>
    <lineage>
        <taxon>Bacteria</taxon>
        <taxon>Pseudomonadati</taxon>
        <taxon>Bacteroidota</taxon>
        <taxon>Flavobacteriia</taxon>
        <taxon>Flavobacteriales</taxon>
        <taxon>Crocinitomicaceae</taxon>
        <taxon>Putridiphycobacter</taxon>
    </lineage>
</organism>
<dbReference type="Proteomes" id="UP000249248">
    <property type="component" value="Unassembled WGS sequence"/>
</dbReference>
<dbReference type="PANTHER" id="PTHR43575">
    <property type="entry name" value="PROTEIN ABCI7, CHLOROPLASTIC"/>
    <property type="match status" value="1"/>
</dbReference>
<keyword evidence="3" id="KW-1185">Reference proteome</keyword>
<feature type="domain" description="SUF system FeS cluster assembly SufBD core" evidence="1">
    <location>
        <begin position="160"/>
        <end position="389"/>
    </location>
</feature>
<dbReference type="InterPro" id="IPR037284">
    <property type="entry name" value="SUF_FeS_clus_asmbl_SufBD_sf"/>
</dbReference>
<name>A0A2W1NGL1_9FLAO</name>
<dbReference type="EMBL" id="QKSB01000001">
    <property type="protein sequence ID" value="PZE18635.1"/>
    <property type="molecule type" value="Genomic_DNA"/>
</dbReference>
<accession>A0A2W1NGL1</accession>
<dbReference type="InterPro" id="IPR000825">
    <property type="entry name" value="SUF_FeS_clus_asmbl_SufBD_core"/>
</dbReference>
<evidence type="ECO:0000313" key="2">
    <source>
        <dbReference type="EMBL" id="PZE18635.1"/>
    </source>
</evidence>
<dbReference type="Pfam" id="PF01458">
    <property type="entry name" value="SUFBD_core"/>
    <property type="match status" value="1"/>
</dbReference>
<comment type="caution">
    <text evidence="2">The sequence shown here is derived from an EMBL/GenBank/DDBJ whole genome shotgun (WGS) entry which is preliminary data.</text>
</comment>
<dbReference type="NCBIfam" id="TIGR01981">
    <property type="entry name" value="sufD"/>
    <property type="match status" value="1"/>
</dbReference>
<dbReference type="AlphaFoldDB" id="A0A2W1NGL1"/>
<evidence type="ECO:0000259" key="1">
    <source>
        <dbReference type="Pfam" id="PF01458"/>
    </source>
</evidence>
<reference evidence="2 3" key="1">
    <citation type="submission" date="2018-06" db="EMBL/GenBank/DDBJ databases">
        <title>The draft genome sequence of Crocinitomix sp. SM1701.</title>
        <authorList>
            <person name="Zhang X."/>
        </authorList>
    </citation>
    <scope>NUCLEOTIDE SEQUENCE [LARGE SCALE GENOMIC DNA]</scope>
    <source>
        <strain evidence="2 3">SM1701</strain>
    </source>
</reference>
<dbReference type="SUPFAM" id="SSF101960">
    <property type="entry name" value="Stabilizer of iron transporter SufD"/>
    <property type="match status" value="1"/>
</dbReference>
<sequence>MAYQIKNNMNVQTDTKLQSFLSGFEGVRENAIQNEAWDALQYLDFPTTRDEYWKYTRISKIANAKLSSGKASNTILDLEKHLLSDQFVIIENGIFRADLSSFDLSKVNVKVESTDTLVQTTANMDELFQAMNTALAEQTLFISIPKKQVWETPVQVIYITTENQIMSNTRLVFESEDFAEGHVITTFINEGNSQSLSNHYTEVLVAENAHLKLDKIQVGNGWHVATENVWQDGNSTFKINTMTLKGDIVRNNLNIEVAGENCETFLNGAVITKENQLVDNHSFVNHLVSNCMSDENYKYVLDGKSTGVFNGRVVVQPDAQKINAYQQNGNVLLSDFAKINSKPELEIYADDVKCSHGSTTGQLDEDALFYLQARGISKDKARKILVSAFVGEVLQSLDNEKVLAYVNQVLFDEFGWTEM</sequence>
<dbReference type="InterPro" id="IPR011542">
    <property type="entry name" value="SUF_FeS_clus_asmbl_SufD"/>
</dbReference>
<evidence type="ECO:0000313" key="3">
    <source>
        <dbReference type="Proteomes" id="UP000249248"/>
    </source>
</evidence>